<organism evidence="2 4">
    <name type="scientific">Legionella quateirensis</name>
    <dbReference type="NCBI Taxonomy" id="45072"/>
    <lineage>
        <taxon>Bacteria</taxon>
        <taxon>Pseudomonadati</taxon>
        <taxon>Pseudomonadota</taxon>
        <taxon>Gammaproteobacteria</taxon>
        <taxon>Legionellales</taxon>
        <taxon>Legionellaceae</taxon>
        <taxon>Legionella</taxon>
    </lineage>
</organism>
<sequence length="89" mass="10092">MNILPLNVNACAVKEYKTYKNQSISYQVVTSQEIQARDTEADLNPAPDADDGKIPSLLRSDTLCNDTAENAKVYLFVFRMHNKNTWRIA</sequence>
<accession>A0A378KW72</accession>
<dbReference type="AlphaFoldDB" id="A0A378KW72"/>
<dbReference type="EMBL" id="LNYR01000012">
    <property type="protein sequence ID" value="KTD50913.1"/>
    <property type="molecule type" value="Genomic_DNA"/>
</dbReference>
<reference evidence="1 3" key="1">
    <citation type="submission" date="2015-11" db="EMBL/GenBank/DDBJ databases">
        <title>Genomic analysis of 38 Legionella species identifies large and diverse effector repertoires.</title>
        <authorList>
            <person name="Burstein D."/>
            <person name="Amaro F."/>
            <person name="Zusman T."/>
            <person name="Lifshitz Z."/>
            <person name="Cohen O."/>
            <person name="Gilbert J.A."/>
            <person name="Pupko T."/>
            <person name="Shuman H.A."/>
            <person name="Segal G."/>
        </authorList>
    </citation>
    <scope>NUCLEOTIDE SEQUENCE [LARGE SCALE GENOMIC DNA]</scope>
    <source>
        <strain evidence="1 3">ATCC 49507</strain>
    </source>
</reference>
<evidence type="ECO:0000313" key="1">
    <source>
        <dbReference type="EMBL" id="KTD50913.1"/>
    </source>
</evidence>
<dbReference type="Proteomes" id="UP000054639">
    <property type="component" value="Unassembled WGS sequence"/>
</dbReference>
<evidence type="ECO:0000313" key="3">
    <source>
        <dbReference type="Proteomes" id="UP000054639"/>
    </source>
</evidence>
<evidence type="ECO:0000313" key="2">
    <source>
        <dbReference type="EMBL" id="STY17841.1"/>
    </source>
</evidence>
<name>A0A378KW72_9GAMM</name>
<keyword evidence="3" id="KW-1185">Reference proteome</keyword>
<gene>
    <name evidence="1" type="ORF">Lqua_1140</name>
    <name evidence="2" type="ORF">NCTC12376_01656</name>
</gene>
<reference evidence="2 4" key="2">
    <citation type="submission" date="2018-06" db="EMBL/GenBank/DDBJ databases">
        <authorList>
            <consortium name="Pathogen Informatics"/>
            <person name="Doyle S."/>
        </authorList>
    </citation>
    <scope>NUCLEOTIDE SEQUENCE [LARGE SCALE GENOMIC DNA]</scope>
    <source>
        <strain evidence="2 4">NCTC12376</strain>
    </source>
</reference>
<protein>
    <submittedName>
        <fullName evidence="2">Uncharacterized protein</fullName>
    </submittedName>
</protein>
<dbReference type="EMBL" id="UGOW01000001">
    <property type="protein sequence ID" value="STY17841.1"/>
    <property type="molecule type" value="Genomic_DNA"/>
</dbReference>
<evidence type="ECO:0000313" key="4">
    <source>
        <dbReference type="Proteomes" id="UP000254230"/>
    </source>
</evidence>
<proteinExistence type="predicted"/>
<dbReference type="Proteomes" id="UP000254230">
    <property type="component" value="Unassembled WGS sequence"/>
</dbReference>